<feature type="region of interest" description="Disordered" evidence="1">
    <location>
        <begin position="343"/>
        <end position="379"/>
    </location>
</feature>
<evidence type="ECO:0000313" key="3">
    <source>
        <dbReference type="Proteomes" id="UP000677054"/>
    </source>
</evidence>
<name>A0A7R9A3M5_9CRUS</name>
<feature type="compositionally biased region" description="Low complexity" evidence="1">
    <location>
        <begin position="195"/>
        <end position="205"/>
    </location>
</feature>
<evidence type="ECO:0000313" key="2">
    <source>
        <dbReference type="EMBL" id="CAD7246985.1"/>
    </source>
</evidence>
<feature type="compositionally biased region" description="Basic and acidic residues" evidence="1">
    <location>
        <begin position="45"/>
        <end position="64"/>
    </location>
</feature>
<dbReference type="Proteomes" id="UP000677054">
    <property type="component" value="Unassembled WGS sequence"/>
</dbReference>
<feature type="compositionally biased region" description="Basic residues" evidence="1">
    <location>
        <begin position="360"/>
        <end position="369"/>
    </location>
</feature>
<feature type="region of interest" description="Disordered" evidence="1">
    <location>
        <begin position="36"/>
        <end position="65"/>
    </location>
</feature>
<feature type="compositionally biased region" description="Gly residues" evidence="1">
    <location>
        <begin position="206"/>
        <end position="227"/>
    </location>
</feature>
<proteinExistence type="predicted"/>
<dbReference type="EMBL" id="CAJPEV010001298">
    <property type="protein sequence ID" value="CAG0891902.1"/>
    <property type="molecule type" value="Genomic_DNA"/>
</dbReference>
<reference evidence="2" key="1">
    <citation type="submission" date="2020-11" db="EMBL/GenBank/DDBJ databases">
        <authorList>
            <person name="Tran Van P."/>
        </authorList>
    </citation>
    <scope>NUCLEOTIDE SEQUENCE</scope>
</reference>
<evidence type="ECO:0000256" key="1">
    <source>
        <dbReference type="SAM" id="MobiDB-lite"/>
    </source>
</evidence>
<accession>A0A7R9A3M5</accession>
<feature type="region of interest" description="Disordered" evidence="1">
    <location>
        <begin position="195"/>
        <end position="236"/>
    </location>
</feature>
<gene>
    <name evidence="2" type="ORF">DSTB1V02_LOCUS6827</name>
</gene>
<organism evidence="2">
    <name type="scientific">Darwinula stevensoni</name>
    <dbReference type="NCBI Taxonomy" id="69355"/>
    <lineage>
        <taxon>Eukaryota</taxon>
        <taxon>Metazoa</taxon>
        <taxon>Ecdysozoa</taxon>
        <taxon>Arthropoda</taxon>
        <taxon>Crustacea</taxon>
        <taxon>Oligostraca</taxon>
        <taxon>Ostracoda</taxon>
        <taxon>Podocopa</taxon>
        <taxon>Podocopida</taxon>
        <taxon>Darwinulocopina</taxon>
        <taxon>Darwinuloidea</taxon>
        <taxon>Darwinulidae</taxon>
        <taxon>Darwinula</taxon>
    </lineage>
</organism>
<dbReference type="EMBL" id="LR900815">
    <property type="protein sequence ID" value="CAD7246985.1"/>
    <property type="molecule type" value="Genomic_DNA"/>
</dbReference>
<keyword evidence="3" id="KW-1185">Reference proteome</keyword>
<dbReference type="AlphaFoldDB" id="A0A7R9A3M5"/>
<protein>
    <submittedName>
        <fullName evidence="2">Uncharacterized protein</fullName>
    </submittedName>
</protein>
<sequence>MVMVHAETCSQVDLNTLGEFLDLSWPDYERLKRAAASSSSHSHPRHLDEHESEGQCRDRHEGDMAPRYSGSLLKELLTTSEREALRRSDRETAEAEVDYEGRGHLMHSFGVEHRWGDLAAAANLFSFSHESGGGGNGGASSSSQPAFPSAGYPSSPYMMAGDVQNPSAYHPHSSLGNAGVVSHVGSAVASSLNLTNSTASSSAGDSVGGESGGGGDEPGGGGGGGSHPPGTGTLIYYQAPVGSGEMQQQQQTTADGFLTSILDEDFQLMDVSAVSDGMYHVRGGMEGGERVEVSNMGNGEGDWNQAGASPHSDPSPYATIPDYTNGSKFRGYGYAYRGLMLPHGDSERRGSGPSSATAPQKKHHMYGRRYHQEQPPPPPNDVCVVARSFDDDGDERFLAGAFSELGQQWLVSWLFVLGHHYGSIENKGQWGGQLQGELLADFRRNAIWSESRKPLKFLKELKNFVGCYLERRARRQERWEATSIQGIGDCTRSREMAVDSFSDHGRIYGGDGRNRTEDG</sequence>